<reference evidence="8 9" key="1">
    <citation type="submission" date="2021-06" db="EMBL/GenBank/DDBJ databases">
        <title>Description of novel taxa of the family Lachnospiraceae.</title>
        <authorList>
            <person name="Chaplin A.V."/>
            <person name="Sokolova S.R."/>
            <person name="Pikina A.P."/>
            <person name="Korzhanova M."/>
            <person name="Belova V."/>
            <person name="Korostin D."/>
            <person name="Efimov B.A."/>
        </authorList>
    </citation>
    <scope>NUCLEOTIDE SEQUENCE [LARGE SCALE GENOMIC DNA]</scope>
    <source>
        <strain evidence="8 9">ASD4241</strain>
    </source>
</reference>
<proteinExistence type="inferred from homology"/>
<dbReference type="SUPFAM" id="SSF52172">
    <property type="entry name" value="CheY-like"/>
    <property type="match status" value="1"/>
</dbReference>
<accession>A0ABS6KEN1</accession>
<dbReference type="InterPro" id="IPR027417">
    <property type="entry name" value="P-loop_NTPase"/>
</dbReference>
<evidence type="ECO:0000256" key="2">
    <source>
        <dbReference type="ARBA" id="ARBA00018672"/>
    </source>
</evidence>
<dbReference type="Gene3D" id="3.40.50.2300">
    <property type="match status" value="1"/>
</dbReference>
<dbReference type="InterPro" id="IPR017871">
    <property type="entry name" value="ABC_transporter-like_CS"/>
</dbReference>
<comment type="function">
    <text evidence="4">May play the central regulatory role in sporulation. It may be an element of the effector pathway responsible for the activation of sporulation genes in response to nutritional stress. Spo0A may act in concert with spo0H (a sigma factor) to control the expression of some genes that are critical to the sporulation process.</text>
</comment>
<gene>
    <name evidence="8" type="ORF">KTH90_23665</name>
</gene>
<feature type="domain" description="Response regulatory" evidence="6">
    <location>
        <begin position="3"/>
        <end position="113"/>
    </location>
</feature>
<evidence type="ECO:0000313" key="8">
    <source>
        <dbReference type="EMBL" id="MBU9728991.1"/>
    </source>
</evidence>
<dbReference type="RefSeq" id="WP_238727552.1">
    <property type="nucleotide sequence ID" value="NZ_JAHQCX010000027.1"/>
</dbReference>
<feature type="modified residue" description="4-aspartylphosphate" evidence="5">
    <location>
        <position position="52"/>
    </location>
</feature>
<evidence type="ECO:0000259" key="6">
    <source>
        <dbReference type="PROSITE" id="PS50110"/>
    </source>
</evidence>
<dbReference type="Proteomes" id="UP001314681">
    <property type="component" value="Unassembled WGS sequence"/>
</dbReference>
<evidence type="ECO:0000256" key="1">
    <source>
        <dbReference type="ARBA" id="ARBA00005417"/>
    </source>
</evidence>
<dbReference type="PROSITE" id="PS50893">
    <property type="entry name" value="ABC_TRANSPORTER_2"/>
    <property type="match status" value="1"/>
</dbReference>
<keyword evidence="9" id="KW-1185">Reference proteome</keyword>
<comment type="similarity">
    <text evidence="1">Belongs to the ABC transporter superfamily.</text>
</comment>
<dbReference type="EMBL" id="JAHQCX010000027">
    <property type="protein sequence ID" value="MBU9728991.1"/>
    <property type="molecule type" value="Genomic_DNA"/>
</dbReference>
<dbReference type="CDD" id="cd17574">
    <property type="entry name" value="REC_OmpR"/>
    <property type="match status" value="1"/>
</dbReference>
<evidence type="ECO:0000256" key="5">
    <source>
        <dbReference type="PROSITE-ProRule" id="PRU00169"/>
    </source>
</evidence>
<feature type="domain" description="ABC transporter" evidence="7">
    <location>
        <begin position="91"/>
        <end position="315"/>
    </location>
</feature>
<dbReference type="SMART" id="SM00448">
    <property type="entry name" value="REC"/>
    <property type="match status" value="1"/>
</dbReference>
<dbReference type="InterPro" id="IPR003439">
    <property type="entry name" value="ABC_transporter-like_ATP-bd"/>
</dbReference>
<dbReference type="PANTHER" id="PTHR43335">
    <property type="entry name" value="ABC TRANSPORTER, ATP-BINDING PROTEIN"/>
    <property type="match status" value="1"/>
</dbReference>
<name>A0ABS6KEN1_9FIRM</name>
<keyword evidence="3" id="KW-0813">Transport</keyword>
<dbReference type="Pfam" id="PF00005">
    <property type="entry name" value="ABC_tran"/>
    <property type="match status" value="1"/>
</dbReference>
<dbReference type="SUPFAM" id="SSF52540">
    <property type="entry name" value="P-loop containing nucleoside triphosphate hydrolases"/>
    <property type="match status" value="1"/>
</dbReference>
<evidence type="ECO:0000256" key="4">
    <source>
        <dbReference type="ARBA" id="ARBA00024867"/>
    </source>
</evidence>
<dbReference type="InterPro" id="IPR011006">
    <property type="entry name" value="CheY-like_superfamily"/>
</dbReference>
<comment type="caution">
    <text evidence="8">The sequence shown here is derived from an EMBL/GenBank/DDBJ whole genome shotgun (WGS) entry which is preliminary data.</text>
</comment>
<protein>
    <recommendedName>
        <fullName evidence="2">Stage 0 sporulation protein A homolog</fullName>
    </recommendedName>
</protein>
<evidence type="ECO:0000259" key="7">
    <source>
        <dbReference type="PROSITE" id="PS50893"/>
    </source>
</evidence>
<organism evidence="8 9">
    <name type="scientific">Diplocloster modestus</name>
    <dbReference type="NCBI Taxonomy" id="2850322"/>
    <lineage>
        <taxon>Bacteria</taxon>
        <taxon>Bacillati</taxon>
        <taxon>Bacillota</taxon>
        <taxon>Clostridia</taxon>
        <taxon>Lachnospirales</taxon>
        <taxon>Lachnospiraceae</taxon>
        <taxon>Diplocloster</taxon>
    </lineage>
</organism>
<sequence>MMKIAVIDDDVYIGDMLEELLRREGYQVLRAYSGTEALLLLTKTRPDLILLDLMLPGRSGEDVLSQIRGIPVIILSAKADAQDKVKLLLGGAVDYVTKPFDTGELLARISVQLRNAALYVSHPVLTFEDLTLHVDTHQVQHGEHMIRLTKTEYAILKLLLQNPVVETPSVYLELTAQENIREQYRVLGLPDFAGVTELLKLVGLSDTGNKKIKNFSLGMRQRLGIAIALAGDPDFLVLDEPVNGLDPQGIIEIRELILKLNREHQITFLISSHILDELSRLATHYGFIDNGHMVKEINAEELEAACRKCMRLKVTDAAVLARVLDRMGLEYTILDDGQADIFGSVNITKLAVALEAEHCEITSLHEHDESLESYYVSLMGGDSRE</sequence>
<dbReference type="PANTHER" id="PTHR43335:SF8">
    <property type="entry name" value="ABC TRANSPORTER, ATP-BINDING PROTEIN"/>
    <property type="match status" value="1"/>
</dbReference>
<dbReference type="PROSITE" id="PS50110">
    <property type="entry name" value="RESPONSE_REGULATORY"/>
    <property type="match status" value="1"/>
</dbReference>
<dbReference type="PROSITE" id="PS00211">
    <property type="entry name" value="ABC_TRANSPORTER_1"/>
    <property type="match status" value="1"/>
</dbReference>
<keyword evidence="5" id="KW-0597">Phosphoprotein</keyword>
<dbReference type="InterPro" id="IPR001789">
    <property type="entry name" value="Sig_transdc_resp-reg_receiver"/>
</dbReference>
<evidence type="ECO:0000313" key="9">
    <source>
        <dbReference type="Proteomes" id="UP001314681"/>
    </source>
</evidence>
<dbReference type="Gene3D" id="3.40.50.300">
    <property type="entry name" value="P-loop containing nucleotide triphosphate hydrolases"/>
    <property type="match status" value="1"/>
</dbReference>
<evidence type="ECO:0000256" key="3">
    <source>
        <dbReference type="ARBA" id="ARBA00022448"/>
    </source>
</evidence>
<dbReference type="Pfam" id="PF00072">
    <property type="entry name" value="Response_reg"/>
    <property type="match status" value="1"/>
</dbReference>